<sequence>MSCKSQEKENPKTLGEKNQIYYLDRLSFNENKDVLLSNVGYVMGDFSDKAILYNINSPENILLNIGSTNIIFDYMQFWADKKTNKLILLELEAEADEDKIKEVIKSLNQSFKMVDLTDEEMLKEDISDKNTFMYHKNYLYKSDNIYVHLEIIEFKDKKEKDRIRLNFYSYPYDKILIELNQINEKITNQ</sequence>
<dbReference type="EMBL" id="CP022387">
    <property type="protein sequence ID" value="ATA88513.1"/>
    <property type="molecule type" value="Genomic_DNA"/>
</dbReference>
<organism evidence="1 2">
    <name type="scientific">Capnocytophaga stomatis</name>
    <dbReference type="NCBI Taxonomy" id="1848904"/>
    <lineage>
        <taxon>Bacteria</taxon>
        <taxon>Pseudomonadati</taxon>
        <taxon>Bacteroidota</taxon>
        <taxon>Flavobacteriia</taxon>
        <taxon>Flavobacteriales</taxon>
        <taxon>Flavobacteriaceae</taxon>
        <taxon>Capnocytophaga</taxon>
    </lineage>
</organism>
<gene>
    <name evidence="1" type="ORF">CGC58_01430</name>
</gene>
<dbReference type="KEGG" id="csto:CGC58_01430"/>
<evidence type="ECO:0000313" key="1">
    <source>
        <dbReference type="EMBL" id="ATA88513.1"/>
    </source>
</evidence>
<dbReference type="AlphaFoldDB" id="A0A250FTT0"/>
<protein>
    <submittedName>
        <fullName evidence="1">Uncharacterized protein</fullName>
    </submittedName>
</protein>
<accession>A0A250FTT0</accession>
<name>A0A250FTT0_9FLAO</name>
<proteinExistence type="predicted"/>
<dbReference type="Proteomes" id="UP000217348">
    <property type="component" value="Chromosome"/>
</dbReference>
<evidence type="ECO:0000313" key="2">
    <source>
        <dbReference type="Proteomes" id="UP000217348"/>
    </source>
</evidence>
<reference evidence="2" key="1">
    <citation type="submission" date="2017-06" db="EMBL/GenBank/DDBJ databases">
        <title>Capnocytophaga spp. assemblies.</title>
        <authorList>
            <person name="Gulvik C.A."/>
        </authorList>
    </citation>
    <scope>NUCLEOTIDE SEQUENCE [LARGE SCALE GENOMIC DNA]</scope>
    <source>
        <strain evidence="2">H2177</strain>
    </source>
</reference>